<evidence type="ECO:0000256" key="1">
    <source>
        <dbReference type="SAM" id="SignalP"/>
    </source>
</evidence>
<reference evidence="2 3" key="2">
    <citation type="journal article" date="2012" name="PLoS Pathog.">
        <title>Diverse lifestyles and strategies of plant pathogenesis encoded in the genomes of eighteen Dothideomycetes fungi.</title>
        <authorList>
            <person name="Ohm R.A."/>
            <person name="Feau N."/>
            <person name="Henrissat B."/>
            <person name="Schoch C.L."/>
            <person name="Horwitz B.A."/>
            <person name="Barry K.W."/>
            <person name="Condon B.J."/>
            <person name="Copeland A.C."/>
            <person name="Dhillon B."/>
            <person name="Glaser F."/>
            <person name="Hesse C.N."/>
            <person name="Kosti I."/>
            <person name="LaButti K."/>
            <person name="Lindquist E.A."/>
            <person name="Lucas S."/>
            <person name="Salamov A.A."/>
            <person name="Bradshaw R.E."/>
            <person name="Ciuffetti L."/>
            <person name="Hamelin R.C."/>
            <person name="Kema G.H.J."/>
            <person name="Lawrence C."/>
            <person name="Scott J.A."/>
            <person name="Spatafora J.W."/>
            <person name="Turgeon B.G."/>
            <person name="de Wit P.J.G.M."/>
            <person name="Zhong S."/>
            <person name="Goodwin S.B."/>
            <person name="Grigoriev I.V."/>
        </authorList>
    </citation>
    <scope>NUCLEOTIDE SEQUENCE [LARGE SCALE GENOMIC DNA]</scope>
    <source>
        <strain evidence="3">NZE10 / CBS 128990</strain>
    </source>
</reference>
<evidence type="ECO:0000313" key="2">
    <source>
        <dbReference type="EMBL" id="EME45601.1"/>
    </source>
</evidence>
<sequence length="80" mass="8714">MATMSHSGLFGFLCSLIVASSPSPNIGDMITPEIPSWQYALSYSLVVFPLCLQRCFSLLSTFVASLQFAQHVKPDLSDTV</sequence>
<feature type="signal peptide" evidence="1">
    <location>
        <begin position="1"/>
        <end position="19"/>
    </location>
</feature>
<feature type="chain" id="PRO_5004110008" description="Secreted protein" evidence="1">
    <location>
        <begin position="20"/>
        <end position="80"/>
    </location>
</feature>
<dbReference type="Proteomes" id="UP000016933">
    <property type="component" value="Unassembled WGS sequence"/>
</dbReference>
<protein>
    <recommendedName>
        <fullName evidence="4">Secreted protein</fullName>
    </recommendedName>
</protein>
<name>N1PQ93_DOTSN</name>
<reference evidence="3" key="1">
    <citation type="journal article" date="2012" name="PLoS Genet.">
        <title>The genomes of the fungal plant pathogens Cladosporium fulvum and Dothistroma septosporum reveal adaptation to different hosts and lifestyles but also signatures of common ancestry.</title>
        <authorList>
            <person name="de Wit P.J.G.M."/>
            <person name="van der Burgt A."/>
            <person name="Oekmen B."/>
            <person name="Stergiopoulos I."/>
            <person name="Abd-Elsalam K.A."/>
            <person name="Aerts A.L."/>
            <person name="Bahkali A.H."/>
            <person name="Beenen H.G."/>
            <person name="Chettri P."/>
            <person name="Cox M.P."/>
            <person name="Datema E."/>
            <person name="de Vries R.P."/>
            <person name="Dhillon B."/>
            <person name="Ganley A.R."/>
            <person name="Griffiths S.A."/>
            <person name="Guo Y."/>
            <person name="Hamelin R.C."/>
            <person name="Henrissat B."/>
            <person name="Kabir M.S."/>
            <person name="Jashni M.K."/>
            <person name="Kema G."/>
            <person name="Klaubauf S."/>
            <person name="Lapidus A."/>
            <person name="Levasseur A."/>
            <person name="Lindquist E."/>
            <person name="Mehrabi R."/>
            <person name="Ohm R.A."/>
            <person name="Owen T.J."/>
            <person name="Salamov A."/>
            <person name="Schwelm A."/>
            <person name="Schijlen E."/>
            <person name="Sun H."/>
            <person name="van den Burg H.A."/>
            <person name="van Ham R.C.H.J."/>
            <person name="Zhang S."/>
            <person name="Goodwin S.B."/>
            <person name="Grigoriev I.V."/>
            <person name="Collemare J."/>
            <person name="Bradshaw R.E."/>
        </authorList>
    </citation>
    <scope>NUCLEOTIDE SEQUENCE [LARGE SCALE GENOMIC DNA]</scope>
    <source>
        <strain evidence="3">NZE10 / CBS 128990</strain>
    </source>
</reference>
<evidence type="ECO:0000313" key="3">
    <source>
        <dbReference type="Proteomes" id="UP000016933"/>
    </source>
</evidence>
<gene>
    <name evidence="2" type="ORF">DOTSEDRAFT_71336</name>
</gene>
<keyword evidence="1" id="KW-0732">Signal</keyword>
<dbReference type="AlphaFoldDB" id="N1PQ93"/>
<dbReference type="HOGENOM" id="CLU_2589729_0_0_1"/>
<evidence type="ECO:0008006" key="4">
    <source>
        <dbReference type="Google" id="ProtNLM"/>
    </source>
</evidence>
<organism evidence="2 3">
    <name type="scientific">Dothistroma septosporum (strain NZE10 / CBS 128990)</name>
    <name type="common">Red band needle blight fungus</name>
    <name type="synonym">Mycosphaerella pini</name>
    <dbReference type="NCBI Taxonomy" id="675120"/>
    <lineage>
        <taxon>Eukaryota</taxon>
        <taxon>Fungi</taxon>
        <taxon>Dikarya</taxon>
        <taxon>Ascomycota</taxon>
        <taxon>Pezizomycotina</taxon>
        <taxon>Dothideomycetes</taxon>
        <taxon>Dothideomycetidae</taxon>
        <taxon>Mycosphaerellales</taxon>
        <taxon>Mycosphaerellaceae</taxon>
        <taxon>Dothistroma</taxon>
    </lineage>
</organism>
<proteinExistence type="predicted"/>
<dbReference type="EMBL" id="KB446538">
    <property type="protein sequence ID" value="EME45601.1"/>
    <property type="molecule type" value="Genomic_DNA"/>
</dbReference>
<accession>N1PQ93</accession>
<keyword evidence="3" id="KW-1185">Reference proteome</keyword>